<dbReference type="Gene3D" id="1.20.58.320">
    <property type="entry name" value="TPR-like"/>
    <property type="match status" value="1"/>
</dbReference>
<gene>
    <name evidence="1" type="ORF">JCM19235_906</name>
</gene>
<sequence>MLTDKDVLDFWFQELSPKDWFSGDKALDEVIAQRFGALHEQARQGELYHWRSSAEGRLAEVIVLDQFSRNLHRGTPESFASDPMALALAQEAVLSGADEILSAEQRTFLYMPYMHSESLKIHEEAVRLFKSNGIENNLEFEYRHKAIIERFGRYPHRNEILGREPTAEEIEFLKQPGSSF</sequence>
<reference evidence="1 2" key="2">
    <citation type="submission" date="2014-09" db="EMBL/GenBank/DDBJ databases">
        <authorList>
            <consortium name="NBRP consortium"/>
            <person name="Sawabe T."/>
            <person name="Meirelles P."/>
            <person name="Nakanishi M."/>
            <person name="Sayaka M."/>
            <person name="Hattori M."/>
            <person name="Ohkuma M."/>
        </authorList>
    </citation>
    <scope>NUCLEOTIDE SEQUENCE [LARGE SCALE GENOMIC DNA]</scope>
    <source>
        <strain evidence="2">JCM19235</strain>
    </source>
</reference>
<name>A0A090RVU5_9VIBR</name>
<evidence type="ECO:0000313" key="1">
    <source>
        <dbReference type="EMBL" id="GAL19550.1"/>
    </source>
</evidence>
<dbReference type="OrthoDB" id="7593450at2"/>
<dbReference type="InterPro" id="IPR010323">
    <property type="entry name" value="DUF924"/>
</dbReference>
<keyword evidence="1" id="KW-0472">Membrane</keyword>
<dbReference type="EMBL" id="BBMR01000004">
    <property type="protein sequence ID" value="GAL19550.1"/>
    <property type="molecule type" value="Genomic_DNA"/>
</dbReference>
<evidence type="ECO:0000313" key="2">
    <source>
        <dbReference type="Proteomes" id="UP000029228"/>
    </source>
</evidence>
<dbReference type="STRING" id="990268.JCM19235_906"/>
<comment type="caution">
    <text evidence="1">The sequence shown here is derived from an EMBL/GenBank/DDBJ whole genome shotgun (WGS) entry which is preliminary data.</text>
</comment>
<keyword evidence="1" id="KW-0812">Transmembrane</keyword>
<keyword evidence="2" id="KW-1185">Reference proteome</keyword>
<dbReference type="Proteomes" id="UP000029228">
    <property type="component" value="Unassembled WGS sequence"/>
</dbReference>
<organism evidence="1 2">
    <name type="scientific">Vibrio maritimus</name>
    <dbReference type="NCBI Taxonomy" id="990268"/>
    <lineage>
        <taxon>Bacteria</taxon>
        <taxon>Pseudomonadati</taxon>
        <taxon>Pseudomonadota</taxon>
        <taxon>Gammaproteobacteria</taxon>
        <taxon>Vibrionales</taxon>
        <taxon>Vibrionaceae</taxon>
        <taxon>Vibrio</taxon>
    </lineage>
</organism>
<dbReference type="SUPFAM" id="SSF48452">
    <property type="entry name" value="TPR-like"/>
    <property type="match status" value="1"/>
</dbReference>
<proteinExistence type="predicted"/>
<dbReference type="AlphaFoldDB" id="A0A090RVU5"/>
<dbReference type="Pfam" id="PF06041">
    <property type="entry name" value="DUF924"/>
    <property type="match status" value="1"/>
</dbReference>
<reference evidence="1 2" key="1">
    <citation type="submission" date="2014-09" db="EMBL/GenBank/DDBJ databases">
        <title>Vibrio maritimus JCM 19235. (C45) whole genome shotgun sequence.</title>
        <authorList>
            <person name="Sawabe T."/>
            <person name="Meirelles P."/>
            <person name="Nakanishi M."/>
            <person name="Sayaka M."/>
            <person name="Hattori M."/>
            <person name="Ohkuma M."/>
        </authorList>
    </citation>
    <scope>NUCLEOTIDE SEQUENCE [LARGE SCALE GENOMIC DNA]</scope>
    <source>
        <strain evidence="2">JCM19235</strain>
    </source>
</reference>
<dbReference type="Gene3D" id="1.25.40.10">
    <property type="entry name" value="Tetratricopeptide repeat domain"/>
    <property type="match status" value="1"/>
</dbReference>
<protein>
    <submittedName>
        <fullName evidence="1">Putative transmembrane protein</fullName>
    </submittedName>
</protein>
<dbReference type="InterPro" id="IPR011990">
    <property type="entry name" value="TPR-like_helical_dom_sf"/>
</dbReference>
<accession>A0A090RVU5</accession>